<proteinExistence type="predicted"/>
<sequence>MDIRKMIAGLALGATVGLGLMVAPAQAATAASPAAPAGTKSVLDDRSAQATKHFYSSHWTRGECEDRGWYWLGQHPSWEWTCEPGLGTDGKFKYHLYLWY</sequence>
<organism evidence="2 3">
    <name type="scientific">Streptomyces minutiscleroticus</name>
    <dbReference type="NCBI Taxonomy" id="68238"/>
    <lineage>
        <taxon>Bacteria</taxon>
        <taxon>Bacillati</taxon>
        <taxon>Actinomycetota</taxon>
        <taxon>Actinomycetes</taxon>
        <taxon>Kitasatosporales</taxon>
        <taxon>Streptomycetaceae</taxon>
        <taxon>Streptomyces</taxon>
    </lineage>
</organism>
<feature type="signal peptide" evidence="1">
    <location>
        <begin position="1"/>
        <end position="27"/>
    </location>
</feature>
<evidence type="ECO:0000313" key="3">
    <source>
        <dbReference type="Proteomes" id="UP000619244"/>
    </source>
</evidence>
<feature type="chain" id="PRO_5037252652" description="Secreted protein" evidence="1">
    <location>
        <begin position="28"/>
        <end position="100"/>
    </location>
</feature>
<protein>
    <recommendedName>
        <fullName evidence="4">Secreted protein</fullName>
    </recommendedName>
</protein>
<name>A0A918P5N8_9ACTN</name>
<reference evidence="2" key="2">
    <citation type="submission" date="2020-09" db="EMBL/GenBank/DDBJ databases">
        <authorList>
            <person name="Sun Q."/>
            <person name="Ohkuma M."/>
        </authorList>
    </citation>
    <scope>NUCLEOTIDE SEQUENCE</scope>
    <source>
        <strain evidence="2">JCM 4790</strain>
    </source>
</reference>
<dbReference type="Proteomes" id="UP000619244">
    <property type="component" value="Unassembled WGS sequence"/>
</dbReference>
<gene>
    <name evidence="2" type="ORF">GCM10010358_83250</name>
</gene>
<evidence type="ECO:0000256" key="1">
    <source>
        <dbReference type="SAM" id="SignalP"/>
    </source>
</evidence>
<keyword evidence="3" id="KW-1185">Reference proteome</keyword>
<evidence type="ECO:0000313" key="2">
    <source>
        <dbReference type="EMBL" id="GGY20221.1"/>
    </source>
</evidence>
<accession>A0A918P5N8</accession>
<keyword evidence="1" id="KW-0732">Signal</keyword>
<comment type="caution">
    <text evidence="2">The sequence shown here is derived from an EMBL/GenBank/DDBJ whole genome shotgun (WGS) entry which is preliminary data.</text>
</comment>
<reference evidence="2" key="1">
    <citation type="journal article" date="2014" name="Int. J. Syst. Evol. Microbiol.">
        <title>Complete genome sequence of Corynebacterium casei LMG S-19264T (=DSM 44701T), isolated from a smear-ripened cheese.</title>
        <authorList>
            <consortium name="US DOE Joint Genome Institute (JGI-PGF)"/>
            <person name="Walter F."/>
            <person name="Albersmeier A."/>
            <person name="Kalinowski J."/>
            <person name="Ruckert C."/>
        </authorList>
    </citation>
    <scope>NUCLEOTIDE SEQUENCE</scope>
    <source>
        <strain evidence="2">JCM 4790</strain>
    </source>
</reference>
<dbReference type="EMBL" id="BMVU01000165">
    <property type="protein sequence ID" value="GGY20221.1"/>
    <property type="molecule type" value="Genomic_DNA"/>
</dbReference>
<dbReference type="AlphaFoldDB" id="A0A918P5N8"/>
<evidence type="ECO:0008006" key="4">
    <source>
        <dbReference type="Google" id="ProtNLM"/>
    </source>
</evidence>